<dbReference type="InterPro" id="IPR013551">
    <property type="entry name" value="YicC-like_C"/>
</dbReference>
<dbReference type="GO" id="GO:0004521">
    <property type="term" value="F:RNA endonuclease activity"/>
    <property type="evidence" value="ECO:0007669"/>
    <property type="project" value="InterPro"/>
</dbReference>
<dbReference type="InterPro" id="IPR005229">
    <property type="entry name" value="YicC/YloC-like"/>
</dbReference>
<evidence type="ECO:0000259" key="6">
    <source>
        <dbReference type="Pfam" id="PF03755"/>
    </source>
</evidence>
<evidence type="ECO:0000259" key="7">
    <source>
        <dbReference type="Pfam" id="PF08340"/>
    </source>
</evidence>
<dbReference type="GO" id="GO:0016787">
    <property type="term" value="F:hydrolase activity"/>
    <property type="evidence" value="ECO:0007669"/>
    <property type="project" value="UniProtKB-KW"/>
</dbReference>
<keyword evidence="9" id="KW-1185">Reference proteome</keyword>
<evidence type="ECO:0000256" key="4">
    <source>
        <dbReference type="ARBA" id="ARBA00022801"/>
    </source>
</evidence>
<accession>A0A1S2LEA0</accession>
<feature type="domain" description="Endoribonuclease YicC-like C-terminal" evidence="7">
    <location>
        <begin position="173"/>
        <end position="295"/>
    </location>
</feature>
<dbReference type="InterPro" id="IPR013527">
    <property type="entry name" value="YicC-like_N"/>
</dbReference>
<dbReference type="OrthoDB" id="9771229at2"/>
<dbReference type="RefSeq" id="WP_071314233.1">
    <property type="nucleotide sequence ID" value="NZ_MLQQ01000042.1"/>
</dbReference>
<dbReference type="Pfam" id="PF03755">
    <property type="entry name" value="YicC-like_N"/>
    <property type="match status" value="1"/>
</dbReference>
<dbReference type="Pfam" id="PF08340">
    <property type="entry name" value="YicC-like_C"/>
    <property type="match status" value="1"/>
</dbReference>
<dbReference type="PANTHER" id="PTHR30636">
    <property type="entry name" value="UPF0701 PROTEIN YICC"/>
    <property type="match status" value="1"/>
</dbReference>
<feature type="domain" description="Endoribonuclease YicC-like N-terminal" evidence="6">
    <location>
        <begin position="3"/>
        <end position="156"/>
    </location>
</feature>
<evidence type="ECO:0000313" key="8">
    <source>
        <dbReference type="EMBL" id="OIJ09845.1"/>
    </source>
</evidence>
<name>A0A1S2LEA0_9BACI</name>
<keyword evidence="3" id="KW-0255">Endonuclease</keyword>
<reference evidence="8 9" key="1">
    <citation type="submission" date="2016-10" db="EMBL/GenBank/DDBJ databases">
        <title>Draft genome sequences of four alkaliphilic bacteria belonging to the Anaerobacillus genus.</title>
        <authorList>
            <person name="Bassil N.M."/>
            <person name="Lloyd J.R."/>
        </authorList>
    </citation>
    <scope>NUCLEOTIDE SEQUENCE [LARGE SCALE GENOMIC DNA]</scope>
    <source>
        <strain evidence="8 9">DSM 15340</strain>
    </source>
</reference>
<comment type="caution">
    <text evidence="8">The sequence shown here is derived from an EMBL/GenBank/DDBJ whole genome shotgun (WGS) entry which is preliminary data.</text>
</comment>
<gene>
    <name evidence="8" type="ORF">BKP35_15280</name>
</gene>
<evidence type="ECO:0000256" key="2">
    <source>
        <dbReference type="ARBA" id="ARBA00022722"/>
    </source>
</evidence>
<dbReference type="Proteomes" id="UP000180098">
    <property type="component" value="Unassembled WGS sequence"/>
</dbReference>
<dbReference type="AlphaFoldDB" id="A0A1S2LEA0"/>
<evidence type="ECO:0000256" key="1">
    <source>
        <dbReference type="ARBA" id="ARBA00001968"/>
    </source>
</evidence>
<dbReference type="PANTHER" id="PTHR30636:SF3">
    <property type="entry name" value="UPF0701 PROTEIN YICC"/>
    <property type="match status" value="1"/>
</dbReference>
<evidence type="ECO:0000256" key="3">
    <source>
        <dbReference type="ARBA" id="ARBA00022759"/>
    </source>
</evidence>
<protein>
    <submittedName>
        <fullName evidence="8">YicC family protein</fullName>
    </submittedName>
</protein>
<keyword evidence="2" id="KW-0540">Nuclease</keyword>
<keyword evidence="4" id="KW-0378">Hydrolase</keyword>
<proteinExistence type="inferred from homology"/>
<sequence>MLVSMTGYGQSFIENENYRINVEMKSVNHRFSEVTIRMPRQFLFLEDRLKKSINQFVQRGKVDVFLTIEGEGLVERTLQVDWDLLKEFYLTHERAQEKLAVTQQLNLEKLLLHPDVVTVLEKDNQSETLVELIASATKKATEELLKMRQKEGSALAVDLTQRLKKLGAVVANVEEHTPGVIEAYQQRLLKRMEELLDEKLEVEESRVLTEVAIFSDKANIDEELTRLKSHLEQFMFIIEQHESGAVGRKLDFLVQEMNREVNTVGSKSNDIYINKQVVELKAELEKIKEQVQNIE</sequence>
<dbReference type="EMBL" id="MLQQ01000042">
    <property type="protein sequence ID" value="OIJ09845.1"/>
    <property type="molecule type" value="Genomic_DNA"/>
</dbReference>
<organism evidence="8 9">
    <name type="scientific">Anaerobacillus arseniciselenatis</name>
    <dbReference type="NCBI Taxonomy" id="85682"/>
    <lineage>
        <taxon>Bacteria</taxon>
        <taxon>Bacillati</taxon>
        <taxon>Bacillota</taxon>
        <taxon>Bacilli</taxon>
        <taxon>Bacillales</taxon>
        <taxon>Bacillaceae</taxon>
        <taxon>Anaerobacillus</taxon>
    </lineage>
</organism>
<dbReference type="NCBIfam" id="TIGR00255">
    <property type="entry name" value="YicC/YloC family endoribonuclease"/>
    <property type="match status" value="1"/>
</dbReference>
<comment type="cofactor">
    <cofactor evidence="1">
        <name>a divalent metal cation</name>
        <dbReference type="ChEBI" id="CHEBI:60240"/>
    </cofactor>
</comment>
<evidence type="ECO:0000256" key="5">
    <source>
        <dbReference type="ARBA" id="ARBA00035648"/>
    </source>
</evidence>
<comment type="similarity">
    <text evidence="5">Belongs to the YicC/YloC family.</text>
</comment>
<evidence type="ECO:0000313" key="9">
    <source>
        <dbReference type="Proteomes" id="UP000180098"/>
    </source>
</evidence>